<dbReference type="AlphaFoldDB" id="A0A0A9FTB2"/>
<name>A0A0A9FTB2_ARUDO</name>
<sequence length="19" mass="2153">MCCAFSLMDCLVVCVVLFR</sequence>
<dbReference type="EMBL" id="GBRH01183412">
    <property type="protein sequence ID" value="JAE14484.1"/>
    <property type="molecule type" value="Transcribed_RNA"/>
</dbReference>
<organism evidence="1">
    <name type="scientific">Arundo donax</name>
    <name type="common">Giant reed</name>
    <name type="synonym">Donax arundinaceus</name>
    <dbReference type="NCBI Taxonomy" id="35708"/>
    <lineage>
        <taxon>Eukaryota</taxon>
        <taxon>Viridiplantae</taxon>
        <taxon>Streptophyta</taxon>
        <taxon>Embryophyta</taxon>
        <taxon>Tracheophyta</taxon>
        <taxon>Spermatophyta</taxon>
        <taxon>Magnoliopsida</taxon>
        <taxon>Liliopsida</taxon>
        <taxon>Poales</taxon>
        <taxon>Poaceae</taxon>
        <taxon>PACMAD clade</taxon>
        <taxon>Arundinoideae</taxon>
        <taxon>Arundineae</taxon>
        <taxon>Arundo</taxon>
    </lineage>
</organism>
<reference evidence="1" key="2">
    <citation type="journal article" date="2015" name="Data Brief">
        <title>Shoot transcriptome of the giant reed, Arundo donax.</title>
        <authorList>
            <person name="Barrero R.A."/>
            <person name="Guerrero F.D."/>
            <person name="Moolhuijzen P."/>
            <person name="Goolsby J.A."/>
            <person name="Tidwell J."/>
            <person name="Bellgard S.E."/>
            <person name="Bellgard M.I."/>
        </authorList>
    </citation>
    <scope>NUCLEOTIDE SEQUENCE</scope>
    <source>
        <tissue evidence="1">Shoot tissue taken approximately 20 cm above the soil surface</tissue>
    </source>
</reference>
<accession>A0A0A9FTB2</accession>
<evidence type="ECO:0000313" key="1">
    <source>
        <dbReference type="EMBL" id="JAE14484.1"/>
    </source>
</evidence>
<proteinExistence type="predicted"/>
<protein>
    <submittedName>
        <fullName evidence="1">Uncharacterized protein</fullName>
    </submittedName>
</protein>
<reference evidence="1" key="1">
    <citation type="submission" date="2014-09" db="EMBL/GenBank/DDBJ databases">
        <authorList>
            <person name="Magalhaes I.L.F."/>
            <person name="Oliveira U."/>
            <person name="Santos F.R."/>
            <person name="Vidigal T.H.D.A."/>
            <person name="Brescovit A.D."/>
            <person name="Santos A.J."/>
        </authorList>
    </citation>
    <scope>NUCLEOTIDE SEQUENCE</scope>
    <source>
        <tissue evidence="1">Shoot tissue taken approximately 20 cm above the soil surface</tissue>
    </source>
</reference>